<dbReference type="AlphaFoldDB" id="A0A9Q1G3Z7"/>
<gene>
    <name evidence="2" type="ORF">SKAU_G00056170</name>
</gene>
<organism evidence="2 3">
    <name type="scientific">Synaphobranchus kaupii</name>
    <name type="common">Kaup's arrowtooth eel</name>
    <dbReference type="NCBI Taxonomy" id="118154"/>
    <lineage>
        <taxon>Eukaryota</taxon>
        <taxon>Metazoa</taxon>
        <taxon>Chordata</taxon>
        <taxon>Craniata</taxon>
        <taxon>Vertebrata</taxon>
        <taxon>Euteleostomi</taxon>
        <taxon>Actinopterygii</taxon>
        <taxon>Neopterygii</taxon>
        <taxon>Teleostei</taxon>
        <taxon>Anguilliformes</taxon>
        <taxon>Synaphobranchidae</taxon>
        <taxon>Synaphobranchus</taxon>
    </lineage>
</organism>
<evidence type="ECO:0000256" key="1">
    <source>
        <dbReference type="SAM" id="MobiDB-lite"/>
    </source>
</evidence>
<sequence>MKGGAEPRAGQLRSGNGDSSLPLAPSEQNHKHQDNFTRAPVHPNQVWGVGGRGGNRGPVFSETFFLRSLSSARCGDPFGSRSGGPLQPTLGPEQSAVVARGDKAGSVPEERARATARAPNKSAAYGDVAYHSRLTLLQHAASSVLRGAVETAPSVHRRSALP</sequence>
<feature type="region of interest" description="Disordered" evidence="1">
    <location>
        <begin position="76"/>
        <end position="121"/>
    </location>
</feature>
<feature type="region of interest" description="Disordered" evidence="1">
    <location>
        <begin position="1"/>
        <end position="53"/>
    </location>
</feature>
<comment type="caution">
    <text evidence="2">The sequence shown here is derived from an EMBL/GenBank/DDBJ whole genome shotgun (WGS) entry which is preliminary data.</text>
</comment>
<accession>A0A9Q1G3Z7</accession>
<protein>
    <submittedName>
        <fullName evidence="2">Uncharacterized protein</fullName>
    </submittedName>
</protein>
<feature type="compositionally biased region" description="Basic and acidic residues" evidence="1">
    <location>
        <begin position="100"/>
        <end position="113"/>
    </location>
</feature>
<name>A0A9Q1G3Z7_SYNKA</name>
<evidence type="ECO:0000313" key="2">
    <source>
        <dbReference type="EMBL" id="KAJ8375037.1"/>
    </source>
</evidence>
<dbReference type="Proteomes" id="UP001152622">
    <property type="component" value="Chromosome 2"/>
</dbReference>
<proteinExistence type="predicted"/>
<evidence type="ECO:0000313" key="3">
    <source>
        <dbReference type="Proteomes" id="UP001152622"/>
    </source>
</evidence>
<keyword evidence="3" id="KW-1185">Reference proteome</keyword>
<dbReference type="EMBL" id="JAINUF010000002">
    <property type="protein sequence ID" value="KAJ8375037.1"/>
    <property type="molecule type" value="Genomic_DNA"/>
</dbReference>
<reference evidence="2" key="1">
    <citation type="journal article" date="2023" name="Science">
        <title>Genome structures resolve the early diversification of teleost fishes.</title>
        <authorList>
            <person name="Parey E."/>
            <person name="Louis A."/>
            <person name="Montfort J."/>
            <person name="Bouchez O."/>
            <person name="Roques C."/>
            <person name="Iampietro C."/>
            <person name="Lluch J."/>
            <person name="Castinel A."/>
            <person name="Donnadieu C."/>
            <person name="Desvignes T."/>
            <person name="Floi Bucao C."/>
            <person name="Jouanno E."/>
            <person name="Wen M."/>
            <person name="Mejri S."/>
            <person name="Dirks R."/>
            <person name="Jansen H."/>
            <person name="Henkel C."/>
            <person name="Chen W.J."/>
            <person name="Zahm M."/>
            <person name="Cabau C."/>
            <person name="Klopp C."/>
            <person name="Thompson A.W."/>
            <person name="Robinson-Rechavi M."/>
            <person name="Braasch I."/>
            <person name="Lecointre G."/>
            <person name="Bobe J."/>
            <person name="Postlethwait J.H."/>
            <person name="Berthelot C."/>
            <person name="Roest Crollius H."/>
            <person name="Guiguen Y."/>
        </authorList>
    </citation>
    <scope>NUCLEOTIDE SEQUENCE</scope>
    <source>
        <strain evidence="2">WJC10195</strain>
    </source>
</reference>